<dbReference type="EMBL" id="OZ075114">
    <property type="protein sequence ID" value="CAL5059877.1"/>
    <property type="molecule type" value="Genomic_DNA"/>
</dbReference>
<dbReference type="PANTHER" id="PTHR32141:SF105">
    <property type="entry name" value="OS02G0178200 PROTEIN"/>
    <property type="match status" value="1"/>
</dbReference>
<dbReference type="InterPro" id="IPR001810">
    <property type="entry name" value="F-box_dom"/>
</dbReference>
<dbReference type="InterPro" id="IPR032675">
    <property type="entry name" value="LRR_dom_sf"/>
</dbReference>
<dbReference type="Pfam" id="PF00646">
    <property type="entry name" value="F-box"/>
    <property type="match status" value="1"/>
</dbReference>
<dbReference type="SUPFAM" id="SSF81383">
    <property type="entry name" value="F-box domain"/>
    <property type="match status" value="1"/>
</dbReference>
<dbReference type="InterPro" id="IPR055302">
    <property type="entry name" value="F-box_dom-containing"/>
</dbReference>
<evidence type="ECO:0000313" key="4">
    <source>
        <dbReference type="Proteomes" id="UP001497457"/>
    </source>
</evidence>
<accession>A0ABC9EN73</accession>
<dbReference type="PANTHER" id="PTHR32141">
    <property type="match status" value="1"/>
</dbReference>
<dbReference type="InterPro" id="IPR036047">
    <property type="entry name" value="F-box-like_dom_sf"/>
</dbReference>
<protein>
    <recommendedName>
        <fullName evidence="2">F-box domain-containing protein</fullName>
    </recommendedName>
</protein>
<dbReference type="Pfam" id="PF08387">
    <property type="entry name" value="FBD"/>
    <property type="match status" value="1"/>
</dbReference>
<dbReference type="SUPFAM" id="SSF52047">
    <property type="entry name" value="RNI-like"/>
    <property type="match status" value="1"/>
</dbReference>
<dbReference type="Proteomes" id="UP001497457">
    <property type="component" value="Chromosome 4rd"/>
</dbReference>
<dbReference type="InterPro" id="IPR006566">
    <property type="entry name" value="FBD"/>
</dbReference>
<dbReference type="Gene3D" id="3.80.10.10">
    <property type="entry name" value="Ribonuclease Inhibitor"/>
    <property type="match status" value="1"/>
</dbReference>
<dbReference type="CDD" id="cd22160">
    <property type="entry name" value="F-box_AtFBL13-like"/>
    <property type="match status" value="1"/>
</dbReference>
<sequence>MPPPSPAPAEQWRGGRLLQQLRSPSPRRNPIPQRDASTRGGGMAFTIPAAFVWPPPGNILSTDGTTPAAMRHGLDPGTLNVYENTVLGFLYAFLPKPPVSPAATLSCAAAEEGEGMDRISSLPDILLRRIVARLPAKDGARTAALSKRWRGLWRSAPLVLVDTHFLPRGGAEDRPPRPGPASRAVRGAVNSALRAHPGPFPFVSLSCGFMKAVDADRAVLARWFQHLATKGVEELVLVNRPSPFAGLRLPAALFSCACLRRLFLGAWRFVDTSTLPRGASFPNLQDLVLGGVAMEDGDLDFLLAASPVLETLAIVGNVKKMHARLASHSLRCAQFCLADIEQVAVVDAPSLERLFFWRCLNQRRGWRVKIGYAPRLSMLGYLEPGVHTLEIGNTVIKSGTRPSPKTTVPSVQMLALHLHFKVCSEVKMLPSFLRCFPNLETLCIQSEEAKEPCGKLNLKFWQENGLINCVQTQLKRLVFREFHGEENEFAFLMFIAENALALEKMVLVMELRRPSAPEDLAAKMKALKTARWASGSNKAGYMLSRPGVGGGSAWCLKAGSDFMHNDPFLCLV</sequence>
<dbReference type="AlphaFoldDB" id="A0ABC9EN73"/>
<keyword evidence="4" id="KW-1185">Reference proteome</keyword>
<evidence type="ECO:0000313" key="3">
    <source>
        <dbReference type="EMBL" id="CAL5059877.1"/>
    </source>
</evidence>
<feature type="region of interest" description="Disordered" evidence="1">
    <location>
        <begin position="19"/>
        <end position="40"/>
    </location>
</feature>
<evidence type="ECO:0000259" key="2">
    <source>
        <dbReference type="PROSITE" id="PS50181"/>
    </source>
</evidence>
<proteinExistence type="predicted"/>
<reference evidence="3" key="1">
    <citation type="submission" date="2024-10" db="EMBL/GenBank/DDBJ databases">
        <authorList>
            <person name="Ryan C."/>
        </authorList>
    </citation>
    <scope>NUCLEOTIDE SEQUENCE [LARGE SCALE GENOMIC DNA]</scope>
</reference>
<dbReference type="InterPro" id="IPR053781">
    <property type="entry name" value="F-box_AtFBL13-like"/>
</dbReference>
<dbReference type="Pfam" id="PF24758">
    <property type="entry name" value="LRR_At5g56370"/>
    <property type="match status" value="1"/>
</dbReference>
<dbReference type="InterPro" id="IPR055411">
    <property type="entry name" value="LRR_FXL15/At3g58940/PEG3-like"/>
</dbReference>
<organism evidence="3 4">
    <name type="scientific">Urochloa decumbens</name>
    <dbReference type="NCBI Taxonomy" id="240449"/>
    <lineage>
        <taxon>Eukaryota</taxon>
        <taxon>Viridiplantae</taxon>
        <taxon>Streptophyta</taxon>
        <taxon>Embryophyta</taxon>
        <taxon>Tracheophyta</taxon>
        <taxon>Spermatophyta</taxon>
        <taxon>Magnoliopsida</taxon>
        <taxon>Liliopsida</taxon>
        <taxon>Poales</taxon>
        <taxon>Poaceae</taxon>
        <taxon>PACMAD clade</taxon>
        <taxon>Panicoideae</taxon>
        <taxon>Panicodae</taxon>
        <taxon>Paniceae</taxon>
        <taxon>Melinidinae</taxon>
        <taxon>Urochloa</taxon>
    </lineage>
</organism>
<gene>
    <name evidence="3" type="ORF">URODEC1_LOCUS96856</name>
</gene>
<name>A0ABC9EN73_9POAL</name>
<dbReference type="PROSITE" id="PS50181">
    <property type="entry name" value="FBOX"/>
    <property type="match status" value="1"/>
</dbReference>
<evidence type="ECO:0000256" key="1">
    <source>
        <dbReference type="SAM" id="MobiDB-lite"/>
    </source>
</evidence>
<feature type="domain" description="F-box" evidence="2">
    <location>
        <begin position="116"/>
        <end position="168"/>
    </location>
</feature>